<dbReference type="GO" id="GO:0005634">
    <property type="term" value="C:nucleus"/>
    <property type="evidence" value="ECO:0007669"/>
    <property type="project" value="UniProtKB-SubCell"/>
</dbReference>
<keyword evidence="6" id="KW-0805">Transcription regulation</keyword>
<dbReference type="Pfam" id="PF00017">
    <property type="entry name" value="SH2"/>
    <property type="match status" value="1"/>
</dbReference>
<keyword evidence="11" id="KW-0727">SH2 domain</keyword>
<dbReference type="PROSITE" id="PS50001">
    <property type="entry name" value="SH2"/>
    <property type="match status" value="1"/>
</dbReference>
<dbReference type="PANTHER" id="PTHR46599:SF3">
    <property type="entry name" value="PIGGYBAC TRANSPOSABLE ELEMENT-DERIVED PROTEIN 4"/>
    <property type="match status" value="1"/>
</dbReference>
<evidence type="ECO:0000256" key="3">
    <source>
        <dbReference type="ARBA" id="ARBA00005586"/>
    </source>
</evidence>
<evidence type="ECO:0000256" key="12">
    <source>
        <dbReference type="SAM" id="MobiDB-lite"/>
    </source>
</evidence>
<name>A0A8J9YV17_BRALA</name>
<comment type="similarity">
    <text evidence="3">Belongs to the transcription factor STAT family.</text>
</comment>
<protein>
    <submittedName>
        <fullName evidence="14">STAT5B protein</fullName>
    </submittedName>
</protein>
<dbReference type="InterPro" id="IPR029526">
    <property type="entry name" value="PGBD"/>
</dbReference>
<dbReference type="Pfam" id="PF21354">
    <property type="entry name" value="STAT_linker"/>
    <property type="match status" value="1"/>
</dbReference>
<evidence type="ECO:0000256" key="2">
    <source>
        <dbReference type="ARBA" id="ARBA00004496"/>
    </source>
</evidence>
<dbReference type="SUPFAM" id="SSF55550">
    <property type="entry name" value="SH2 domain"/>
    <property type="match status" value="1"/>
</dbReference>
<dbReference type="GO" id="GO:0003700">
    <property type="term" value="F:DNA-binding transcription factor activity"/>
    <property type="evidence" value="ECO:0007669"/>
    <property type="project" value="InterPro"/>
</dbReference>
<proteinExistence type="inferred from homology"/>
<evidence type="ECO:0000313" key="15">
    <source>
        <dbReference type="Proteomes" id="UP000838412"/>
    </source>
</evidence>
<evidence type="ECO:0000313" key="14">
    <source>
        <dbReference type="EMBL" id="CAH1242242.1"/>
    </source>
</evidence>
<evidence type="ECO:0000256" key="4">
    <source>
        <dbReference type="ARBA" id="ARBA00022490"/>
    </source>
</evidence>
<evidence type="ECO:0000256" key="9">
    <source>
        <dbReference type="ARBA" id="ARBA00023163"/>
    </source>
</evidence>
<dbReference type="CDD" id="cd09919">
    <property type="entry name" value="SH2_STAT_family"/>
    <property type="match status" value="1"/>
</dbReference>
<evidence type="ECO:0000259" key="13">
    <source>
        <dbReference type="PROSITE" id="PS50001"/>
    </source>
</evidence>
<keyword evidence="5" id="KW-0597">Phosphoprotein</keyword>
<dbReference type="FunFam" id="1.10.238.10:FF:000029">
    <property type="entry name" value="Signal transducer and transcription activator 6"/>
    <property type="match status" value="1"/>
</dbReference>
<sequence length="835" mass="94942">MKAFLALPIAMGIINQQDIQDYWSLDELHETPFFRSVMPRDRFLLIFKFLHLSDNDDYKPRDHPDYDPFHKLGVFYTTIIHQFEAIWSPGRQICIVEGMVPFRGNIHFRTYNPDKPDKYGLKAYELCDSSNSYCCRFELYGGKGKEPSAEGLTYDIVSRLMEPYVQTGHTLYCDNYYTSPQLFLDLSDANVNTCGTMRNRKGIPNAFKDATLTTLQQKFCMANGPLLAMKYKDRRDVKMLTTAHSAKLVGTGKHTRDGEEKRKPDCINQYNKYMGAVDTSDQMVAYMSFRRRTLKWWKKAFFHIYSLTICNRYILHKEHFKATNRDPNKTAALHKVFRREIVKELITSSGYAKVKRRSLGASGANLQRLTASAGHYLEEIPKTKEGGAIPQKVCLVCNSALRQKAESLNLPEPKSKWYRRRSRYQCKQCKVTLCMTTCIKIYHTKEHYIQAYLNNHDTMSLPIVVIVHGNQDSNAWATILWDNAFAEPNRSPFCVPAEVTWSQLASALNCKWTYVNGRPLSESNMKYLAAKAFNINNPPESEDFGQTKISWSQFNKEPLQPNRSFTFWQWFDGVMELTKKNLKGPWRMGTVHFSWTILGFVNKDRARDTMLMSKQNGTFLLRFSDSEIGGITIAWVAQDPNNPSDRQVWNLQPFTTRDFGIRSLADRIHDLPHLVNLYPDIPKTSLLQSGSNSVEPVAQVCAPGLDASGKESHCPCAWKKHKPAQTDGYVPAALKATVETLPPPIASPMTYDNPNTPHPMEGPASPTDKPTIMSPDPEMLGACGPADFDGNGGEADMSDDFLSELSNLSSENLPDNIDVNKLLNLEFVDKDAKPF</sequence>
<feature type="region of interest" description="Disordered" evidence="12">
    <location>
        <begin position="748"/>
        <end position="767"/>
    </location>
</feature>
<dbReference type="SUPFAM" id="SSF49417">
    <property type="entry name" value="p53-like transcription factors"/>
    <property type="match status" value="1"/>
</dbReference>
<keyword evidence="7" id="KW-0238">DNA-binding</keyword>
<keyword evidence="8" id="KW-0010">Activator</keyword>
<dbReference type="EMBL" id="OV696697">
    <property type="protein sequence ID" value="CAH1242242.1"/>
    <property type="molecule type" value="Genomic_DNA"/>
</dbReference>
<dbReference type="GO" id="GO:0007166">
    <property type="term" value="P:cell surface receptor signaling pathway"/>
    <property type="evidence" value="ECO:0007669"/>
    <property type="project" value="UniProtKB-ARBA"/>
</dbReference>
<dbReference type="InterPro" id="IPR036860">
    <property type="entry name" value="SH2_dom_sf"/>
</dbReference>
<keyword evidence="4" id="KW-0963">Cytoplasm</keyword>
<comment type="subcellular location">
    <subcellularLocation>
        <location evidence="2">Cytoplasm</location>
    </subcellularLocation>
    <subcellularLocation>
        <location evidence="1">Nucleus</location>
    </subcellularLocation>
</comment>
<keyword evidence="10" id="KW-0539">Nucleus</keyword>
<dbReference type="InterPro" id="IPR048988">
    <property type="entry name" value="STAT_linker"/>
</dbReference>
<dbReference type="PANTHER" id="PTHR46599">
    <property type="entry name" value="PIGGYBAC TRANSPOSABLE ELEMENT-DERIVED PROTEIN 4"/>
    <property type="match status" value="1"/>
</dbReference>
<accession>A0A8J9YV17</accession>
<evidence type="ECO:0000256" key="6">
    <source>
        <dbReference type="ARBA" id="ARBA00023015"/>
    </source>
</evidence>
<evidence type="ECO:0000256" key="8">
    <source>
        <dbReference type="ARBA" id="ARBA00023159"/>
    </source>
</evidence>
<gene>
    <name evidence="14" type="primary">STAT5B</name>
    <name evidence="14" type="ORF">BLAG_LOCUS5552</name>
</gene>
<dbReference type="GO" id="GO:0005737">
    <property type="term" value="C:cytoplasm"/>
    <property type="evidence" value="ECO:0007669"/>
    <property type="project" value="UniProtKB-SubCell"/>
</dbReference>
<dbReference type="Gene3D" id="3.30.505.10">
    <property type="entry name" value="SH2 domain"/>
    <property type="match status" value="1"/>
</dbReference>
<dbReference type="OrthoDB" id="19300at2759"/>
<reference evidence="14" key="1">
    <citation type="submission" date="2022-01" db="EMBL/GenBank/DDBJ databases">
        <authorList>
            <person name="Braso-Vives M."/>
        </authorList>
    </citation>
    <scope>NUCLEOTIDE SEQUENCE</scope>
</reference>
<dbReference type="Proteomes" id="UP000838412">
    <property type="component" value="Chromosome 12"/>
</dbReference>
<dbReference type="AlphaFoldDB" id="A0A8J9YV17"/>
<dbReference type="Pfam" id="PF13843">
    <property type="entry name" value="DDE_Tnp_1_7"/>
    <property type="match status" value="1"/>
</dbReference>
<dbReference type="InterPro" id="IPR000980">
    <property type="entry name" value="SH2"/>
</dbReference>
<keyword evidence="9" id="KW-0804">Transcription</keyword>
<feature type="domain" description="SH2" evidence="13">
    <location>
        <begin position="586"/>
        <end position="697"/>
    </location>
</feature>
<evidence type="ECO:0000256" key="5">
    <source>
        <dbReference type="ARBA" id="ARBA00022553"/>
    </source>
</evidence>
<dbReference type="Gene3D" id="1.10.238.10">
    <property type="entry name" value="EF-hand"/>
    <property type="match status" value="1"/>
</dbReference>
<evidence type="ECO:0000256" key="11">
    <source>
        <dbReference type="PROSITE-ProRule" id="PRU00191"/>
    </source>
</evidence>
<evidence type="ECO:0000256" key="7">
    <source>
        <dbReference type="ARBA" id="ARBA00023125"/>
    </source>
</evidence>
<keyword evidence="15" id="KW-1185">Reference proteome</keyword>
<dbReference type="SMART" id="SM00252">
    <property type="entry name" value="SH2"/>
    <property type="match status" value="1"/>
</dbReference>
<evidence type="ECO:0000256" key="10">
    <source>
        <dbReference type="ARBA" id="ARBA00023242"/>
    </source>
</evidence>
<dbReference type="GO" id="GO:0003677">
    <property type="term" value="F:DNA binding"/>
    <property type="evidence" value="ECO:0007669"/>
    <property type="project" value="UniProtKB-KW"/>
</dbReference>
<evidence type="ECO:0000256" key="1">
    <source>
        <dbReference type="ARBA" id="ARBA00004123"/>
    </source>
</evidence>
<dbReference type="InterPro" id="IPR008967">
    <property type="entry name" value="p53-like_TF_DNA-bd_sf"/>
</dbReference>
<organism evidence="14 15">
    <name type="scientific">Branchiostoma lanceolatum</name>
    <name type="common">Common lancelet</name>
    <name type="synonym">Amphioxus lanceolatum</name>
    <dbReference type="NCBI Taxonomy" id="7740"/>
    <lineage>
        <taxon>Eukaryota</taxon>
        <taxon>Metazoa</taxon>
        <taxon>Chordata</taxon>
        <taxon>Cephalochordata</taxon>
        <taxon>Leptocardii</taxon>
        <taxon>Amphioxiformes</taxon>
        <taxon>Branchiostomatidae</taxon>
        <taxon>Branchiostoma</taxon>
    </lineage>
</organism>